<evidence type="ECO:0000313" key="2">
    <source>
        <dbReference type="EMBL" id="RNA42356.1"/>
    </source>
</evidence>
<gene>
    <name evidence="2" type="ORF">BpHYR1_040145</name>
</gene>
<organism evidence="2 3">
    <name type="scientific">Brachionus plicatilis</name>
    <name type="common">Marine rotifer</name>
    <name type="synonym">Brachionus muelleri</name>
    <dbReference type="NCBI Taxonomy" id="10195"/>
    <lineage>
        <taxon>Eukaryota</taxon>
        <taxon>Metazoa</taxon>
        <taxon>Spiralia</taxon>
        <taxon>Gnathifera</taxon>
        <taxon>Rotifera</taxon>
        <taxon>Eurotatoria</taxon>
        <taxon>Monogononta</taxon>
        <taxon>Pseudotrocha</taxon>
        <taxon>Ploima</taxon>
        <taxon>Brachionidae</taxon>
        <taxon>Brachionus</taxon>
    </lineage>
</organism>
<comment type="caution">
    <text evidence="2">The sequence shown here is derived from an EMBL/GenBank/DDBJ whole genome shotgun (WGS) entry which is preliminary data.</text>
</comment>
<evidence type="ECO:0000256" key="1">
    <source>
        <dbReference type="SAM" id="MobiDB-lite"/>
    </source>
</evidence>
<sequence length="92" mass="10337">YSGSNKNVTQKKANSVTSDRLSPSNLSGHINLNFSKKSRCKTNKIAKKLLNIDQKFMLKKSVSSVSSLRGKVQQNYVEDHKSELLLNKEIRG</sequence>
<feature type="region of interest" description="Disordered" evidence="1">
    <location>
        <begin position="1"/>
        <end position="28"/>
    </location>
</feature>
<accession>A0A3M7T2W0</accession>
<protein>
    <submittedName>
        <fullName evidence="2">Uncharacterized protein</fullName>
    </submittedName>
</protein>
<evidence type="ECO:0000313" key="3">
    <source>
        <dbReference type="Proteomes" id="UP000276133"/>
    </source>
</evidence>
<proteinExistence type="predicted"/>
<keyword evidence="3" id="KW-1185">Reference proteome</keyword>
<feature type="non-terminal residue" evidence="2">
    <location>
        <position position="1"/>
    </location>
</feature>
<reference evidence="2 3" key="1">
    <citation type="journal article" date="2018" name="Sci. Rep.">
        <title>Genomic signatures of local adaptation to the degree of environmental predictability in rotifers.</title>
        <authorList>
            <person name="Franch-Gras L."/>
            <person name="Hahn C."/>
            <person name="Garcia-Roger E.M."/>
            <person name="Carmona M.J."/>
            <person name="Serra M."/>
            <person name="Gomez A."/>
        </authorList>
    </citation>
    <scope>NUCLEOTIDE SEQUENCE [LARGE SCALE GENOMIC DNA]</scope>
    <source>
        <strain evidence="2">HYR1</strain>
    </source>
</reference>
<dbReference type="Proteomes" id="UP000276133">
    <property type="component" value="Unassembled WGS sequence"/>
</dbReference>
<dbReference type="AlphaFoldDB" id="A0A3M7T2W0"/>
<dbReference type="EMBL" id="REGN01000373">
    <property type="protein sequence ID" value="RNA42356.1"/>
    <property type="molecule type" value="Genomic_DNA"/>
</dbReference>
<name>A0A3M7T2W0_BRAPC</name>